<dbReference type="GO" id="GO:0050897">
    <property type="term" value="F:cobalt ion binding"/>
    <property type="evidence" value="ECO:0007669"/>
    <property type="project" value="TreeGrafter"/>
</dbReference>
<dbReference type="PIRSF" id="PIRSF015034">
    <property type="entry name" value="YacH"/>
    <property type="match status" value="1"/>
</dbReference>
<dbReference type="GO" id="GO:1990169">
    <property type="term" value="P:stress response to copper ion"/>
    <property type="evidence" value="ECO:0007669"/>
    <property type="project" value="TreeGrafter"/>
</dbReference>
<reference evidence="4" key="1">
    <citation type="submission" date="2020-07" db="EMBL/GenBank/DDBJ databases">
        <title>Complete genome sequencing of Clostridia bacterium strain 12CBH8.</title>
        <authorList>
            <person name="Sakamoto M."/>
            <person name="Murakami T."/>
            <person name="Mori H."/>
        </authorList>
    </citation>
    <scope>NUCLEOTIDE SEQUENCE [LARGE SCALE GENOMIC DNA]</scope>
    <source>
        <strain evidence="4">12CBH8</strain>
    </source>
</reference>
<sequence>MLCDNCAKRQATTFIKRTVNGQTQELHLCPQCAAQLGYGAMMGSASLGLGSLLSSMLGQTVPDPQPSRLSDEVRCEGCGATFSDIVRTGKAGCAKCYETFYEQLLPSLQRIHGKTKHTGKVPQSASQQAKKNHHLAQLKEQLNQAVEAQDYEQAAKLRDEIQSLQEEGNQQ</sequence>
<dbReference type="GO" id="GO:0005507">
    <property type="term" value="F:copper ion binding"/>
    <property type="evidence" value="ECO:0007669"/>
    <property type="project" value="TreeGrafter"/>
</dbReference>
<dbReference type="Gene3D" id="4.10.860.10">
    <property type="entry name" value="UVR domain"/>
    <property type="match status" value="1"/>
</dbReference>
<dbReference type="Proteomes" id="UP000593890">
    <property type="component" value="Chromosome"/>
</dbReference>
<keyword evidence="4" id="KW-1185">Reference proteome</keyword>
<dbReference type="PANTHER" id="PTHR38430:SF1">
    <property type="entry name" value="PROTEIN-ARGININE KINASE ACTIVATOR PROTEIN"/>
    <property type="match status" value="1"/>
</dbReference>
<evidence type="ECO:0000256" key="1">
    <source>
        <dbReference type="SAM" id="MobiDB-lite"/>
    </source>
</evidence>
<accession>A0A7I8D2K8</accession>
<dbReference type="PANTHER" id="PTHR38430">
    <property type="entry name" value="PROTEIN-ARGININE KINASE ACTIVATOR PROTEIN"/>
    <property type="match status" value="1"/>
</dbReference>
<dbReference type="Pfam" id="PF02151">
    <property type="entry name" value="UVR"/>
    <property type="match status" value="1"/>
</dbReference>
<dbReference type="EMBL" id="AP023321">
    <property type="protein sequence ID" value="BCI59463.1"/>
    <property type="molecule type" value="Genomic_DNA"/>
</dbReference>
<dbReference type="PROSITE" id="PS50151">
    <property type="entry name" value="UVR"/>
    <property type="match status" value="1"/>
</dbReference>
<dbReference type="GO" id="GO:0008270">
    <property type="term" value="F:zinc ion binding"/>
    <property type="evidence" value="ECO:0007669"/>
    <property type="project" value="TreeGrafter"/>
</dbReference>
<dbReference type="RefSeq" id="WP_090263894.1">
    <property type="nucleotide sequence ID" value="NZ_AP023321.1"/>
</dbReference>
<dbReference type="SUPFAM" id="SSF46600">
    <property type="entry name" value="C-terminal UvrC-binding domain of UvrB"/>
    <property type="match status" value="1"/>
</dbReference>
<dbReference type="InterPro" id="IPR025542">
    <property type="entry name" value="YacH"/>
</dbReference>
<dbReference type="AlphaFoldDB" id="A0A7I8D2K8"/>
<evidence type="ECO:0000259" key="2">
    <source>
        <dbReference type="PROSITE" id="PS50151"/>
    </source>
</evidence>
<proteinExistence type="predicted"/>
<evidence type="ECO:0000313" key="3">
    <source>
        <dbReference type="EMBL" id="BCI59463.1"/>
    </source>
</evidence>
<evidence type="ECO:0000313" key="4">
    <source>
        <dbReference type="Proteomes" id="UP000593890"/>
    </source>
</evidence>
<name>A0A7I8D2K8_9FIRM</name>
<dbReference type="GO" id="GO:0046870">
    <property type="term" value="F:cadmium ion binding"/>
    <property type="evidence" value="ECO:0007669"/>
    <property type="project" value="TreeGrafter"/>
</dbReference>
<gene>
    <name evidence="3" type="ORF">C12CBH8_01020</name>
</gene>
<dbReference type="InterPro" id="IPR036876">
    <property type="entry name" value="UVR_dom_sf"/>
</dbReference>
<protein>
    <submittedName>
        <fullName evidence="3">Excinuclease Uvr</fullName>
    </submittedName>
</protein>
<feature type="region of interest" description="Disordered" evidence="1">
    <location>
        <begin position="114"/>
        <end position="134"/>
    </location>
</feature>
<feature type="domain" description="UVR" evidence="2">
    <location>
        <begin position="132"/>
        <end position="167"/>
    </location>
</feature>
<dbReference type="InterPro" id="IPR001943">
    <property type="entry name" value="UVR_dom"/>
</dbReference>
<dbReference type="GO" id="GO:1990170">
    <property type="term" value="P:stress response to cadmium ion"/>
    <property type="evidence" value="ECO:0007669"/>
    <property type="project" value="TreeGrafter"/>
</dbReference>
<organism evidence="3 4">
    <name type="scientific">Solibaculum mannosilyticum</name>
    <dbReference type="NCBI Taxonomy" id="2780922"/>
    <lineage>
        <taxon>Bacteria</taxon>
        <taxon>Bacillati</taxon>
        <taxon>Bacillota</taxon>
        <taxon>Clostridia</taxon>
        <taxon>Eubacteriales</taxon>
        <taxon>Oscillospiraceae</taxon>
        <taxon>Solibaculum</taxon>
    </lineage>
</organism>
<dbReference type="KEGG" id="sman:C12CBH8_01020"/>